<reference evidence="2 3" key="1">
    <citation type="submission" date="2024-04" db="EMBL/GenBank/DDBJ databases">
        <title>Phyllosticta paracitricarpa is synonymous to the EU quarantine fungus P. citricarpa based on phylogenomic analyses.</title>
        <authorList>
            <consortium name="Lawrence Berkeley National Laboratory"/>
            <person name="Van Ingen-Buijs V.A."/>
            <person name="Van Westerhoven A.C."/>
            <person name="Haridas S."/>
            <person name="Skiadas P."/>
            <person name="Martin F."/>
            <person name="Groenewald J.Z."/>
            <person name="Crous P.W."/>
            <person name="Seidl M.F."/>
        </authorList>
    </citation>
    <scope>NUCLEOTIDE SEQUENCE [LARGE SCALE GENOMIC DNA]</scope>
    <source>
        <strain evidence="2 3">CBS 123374</strain>
    </source>
</reference>
<dbReference type="CDD" id="cd02440">
    <property type="entry name" value="AdoMet_MTases"/>
    <property type="match status" value="1"/>
</dbReference>
<keyword evidence="2" id="KW-0489">Methyltransferase</keyword>
<proteinExistence type="predicted"/>
<accession>A0ABR1YW48</accession>
<name>A0ABR1YW48_9PEZI</name>
<dbReference type="Gene3D" id="3.40.50.150">
    <property type="entry name" value="Vaccinia Virus protein VP39"/>
    <property type="match status" value="1"/>
</dbReference>
<dbReference type="InterPro" id="IPR029063">
    <property type="entry name" value="SAM-dependent_MTases_sf"/>
</dbReference>
<dbReference type="SUPFAM" id="SSF53335">
    <property type="entry name" value="S-adenosyl-L-methionine-dependent methyltransferases"/>
    <property type="match status" value="1"/>
</dbReference>
<dbReference type="GO" id="GO:0032259">
    <property type="term" value="P:methylation"/>
    <property type="evidence" value="ECO:0007669"/>
    <property type="project" value="UniProtKB-KW"/>
</dbReference>
<keyword evidence="1" id="KW-0808">Transferase</keyword>
<evidence type="ECO:0000256" key="1">
    <source>
        <dbReference type="ARBA" id="ARBA00022679"/>
    </source>
</evidence>
<dbReference type="PANTHER" id="PTHR43861:SF3">
    <property type="entry name" value="PUTATIVE (AFU_ORTHOLOGUE AFUA_2G14390)-RELATED"/>
    <property type="match status" value="1"/>
</dbReference>
<evidence type="ECO:0000313" key="3">
    <source>
        <dbReference type="Proteomes" id="UP001492380"/>
    </source>
</evidence>
<dbReference type="PANTHER" id="PTHR43861">
    <property type="entry name" value="TRANS-ACONITATE 2-METHYLTRANSFERASE-RELATED"/>
    <property type="match status" value="1"/>
</dbReference>
<evidence type="ECO:0000313" key="2">
    <source>
        <dbReference type="EMBL" id="KAK8240419.1"/>
    </source>
</evidence>
<organism evidence="2 3">
    <name type="scientific">Phyllosticta capitalensis</name>
    <dbReference type="NCBI Taxonomy" id="121624"/>
    <lineage>
        <taxon>Eukaryota</taxon>
        <taxon>Fungi</taxon>
        <taxon>Dikarya</taxon>
        <taxon>Ascomycota</taxon>
        <taxon>Pezizomycotina</taxon>
        <taxon>Dothideomycetes</taxon>
        <taxon>Dothideomycetes incertae sedis</taxon>
        <taxon>Botryosphaeriales</taxon>
        <taxon>Phyllostictaceae</taxon>
        <taxon>Phyllosticta</taxon>
    </lineage>
</organism>
<dbReference type="Proteomes" id="UP001492380">
    <property type="component" value="Unassembled WGS sequence"/>
</dbReference>
<dbReference type="Pfam" id="PF13489">
    <property type="entry name" value="Methyltransf_23"/>
    <property type="match status" value="1"/>
</dbReference>
<gene>
    <name evidence="2" type="ORF">HDK90DRAFT_183549</name>
</gene>
<sequence>MTTTSTEANRAYFDKLASEYEAKPWQKAMSSMITRNIHERRDWLGLADNPEQKEVRLLDYACGTGLVSRALWPRITASRGIDLSTNMVQVFNSRAESAGLTPEQMNAVQGDLLSKEEQPHLSDPSLFNFDVAAVGLGFHHFEDVIEATKQLAARLKPGGVFFIVDFVNDREREVPHGWQGVITINGFNESGMRKLFEEAGLVDFGFSVFDEQAEMYFNDQKQLRTVFMAKGMRPLQ</sequence>
<dbReference type="GO" id="GO:0008168">
    <property type="term" value="F:methyltransferase activity"/>
    <property type="evidence" value="ECO:0007669"/>
    <property type="project" value="UniProtKB-KW"/>
</dbReference>
<comment type="caution">
    <text evidence="2">The sequence shown here is derived from an EMBL/GenBank/DDBJ whole genome shotgun (WGS) entry which is preliminary data.</text>
</comment>
<keyword evidence="3" id="KW-1185">Reference proteome</keyword>
<dbReference type="EMBL" id="JBBWRZ010000003">
    <property type="protein sequence ID" value="KAK8240419.1"/>
    <property type="molecule type" value="Genomic_DNA"/>
</dbReference>
<protein>
    <submittedName>
        <fullName evidence="2">S-adenosyl-L-methionine-dependent methyltransferase</fullName>
    </submittedName>
</protein>